<organism evidence="1 2">
    <name type="scientific">Caerostris extrusa</name>
    <name type="common">Bark spider</name>
    <name type="synonym">Caerostris bankana</name>
    <dbReference type="NCBI Taxonomy" id="172846"/>
    <lineage>
        <taxon>Eukaryota</taxon>
        <taxon>Metazoa</taxon>
        <taxon>Ecdysozoa</taxon>
        <taxon>Arthropoda</taxon>
        <taxon>Chelicerata</taxon>
        <taxon>Arachnida</taxon>
        <taxon>Araneae</taxon>
        <taxon>Araneomorphae</taxon>
        <taxon>Entelegynae</taxon>
        <taxon>Araneoidea</taxon>
        <taxon>Araneidae</taxon>
        <taxon>Caerostris</taxon>
    </lineage>
</organism>
<name>A0AAV4SF93_CAEEX</name>
<sequence length="128" mass="14731">MKYASIQTLNTKVFTDIIWFVINNPVRLMKECIEAFRATLKIFIEPSRKRWVYKSFPFWRLKRPTAPSIVQITAHLLIGMSSIACKRPFPEGKFPPSLQKHRPLLLPEESAPVTENSLSTHHPPAMSS</sequence>
<evidence type="ECO:0000313" key="2">
    <source>
        <dbReference type="Proteomes" id="UP001054945"/>
    </source>
</evidence>
<keyword evidence="2" id="KW-1185">Reference proteome</keyword>
<proteinExistence type="predicted"/>
<accession>A0AAV4SF93</accession>
<protein>
    <submittedName>
        <fullName evidence="1">Uncharacterized protein</fullName>
    </submittedName>
</protein>
<comment type="caution">
    <text evidence="1">The sequence shown here is derived from an EMBL/GenBank/DDBJ whole genome shotgun (WGS) entry which is preliminary data.</text>
</comment>
<dbReference type="AlphaFoldDB" id="A0AAV4SF93"/>
<gene>
    <name evidence="1" type="ORF">CEXT_61171</name>
</gene>
<dbReference type="EMBL" id="BPLR01009586">
    <property type="protein sequence ID" value="GIY33058.1"/>
    <property type="molecule type" value="Genomic_DNA"/>
</dbReference>
<reference evidence="1 2" key="1">
    <citation type="submission" date="2021-06" db="EMBL/GenBank/DDBJ databases">
        <title>Caerostris extrusa draft genome.</title>
        <authorList>
            <person name="Kono N."/>
            <person name="Arakawa K."/>
        </authorList>
    </citation>
    <scope>NUCLEOTIDE SEQUENCE [LARGE SCALE GENOMIC DNA]</scope>
</reference>
<dbReference type="Proteomes" id="UP001054945">
    <property type="component" value="Unassembled WGS sequence"/>
</dbReference>
<evidence type="ECO:0000313" key="1">
    <source>
        <dbReference type="EMBL" id="GIY33058.1"/>
    </source>
</evidence>